<gene>
    <name evidence="3" type="ORF">KSF_070570</name>
</gene>
<evidence type="ECO:0000313" key="4">
    <source>
        <dbReference type="Proteomes" id="UP000597444"/>
    </source>
</evidence>
<dbReference type="InterPro" id="IPR051441">
    <property type="entry name" value="SelW_related"/>
</dbReference>
<organism evidence="3 4">
    <name type="scientific">Reticulibacter mediterranei</name>
    <dbReference type="NCBI Taxonomy" id="2778369"/>
    <lineage>
        <taxon>Bacteria</taxon>
        <taxon>Bacillati</taxon>
        <taxon>Chloroflexota</taxon>
        <taxon>Ktedonobacteria</taxon>
        <taxon>Ktedonobacterales</taxon>
        <taxon>Reticulibacteraceae</taxon>
        <taxon>Reticulibacter</taxon>
    </lineage>
</organism>
<name>A0A8J3ISD1_9CHLR</name>
<evidence type="ECO:0000256" key="2">
    <source>
        <dbReference type="SAM" id="Phobius"/>
    </source>
</evidence>
<evidence type="ECO:0000256" key="1">
    <source>
        <dbReference type="SAM" id="MobiDB-lite"/>
    </source>
</evidence>
<feature type="transmembrane region" description="Helical" evidence="2">
    <location>
        <begin position="7"/>
        <end position="28"/>
    </location>
</feature>
<feature type="compositionally biased region" description="Low complexity" evidence="1">
    <location>
        <begin position="208"/>
        <end position="236"/>
    </location>
</feature>
<dbReference type="EMBL" id="BNJK01000001">
    <property type="protein sequence ID" value="GHO97009.1"/>
    <property type="molecule type" value="Genomic_DNA"/>
</dbReference>
<keyword evidence="2" id="KW-0472">Membrane</keyword>
<keyword evidence="2" id="KW-1133">Transmembrane helix</keyword>
<dbReference type="AlphaFoldDB" id="A0A8J3ISD1"/>
<comment type="caution">
    <text evidence="3">The sequence shown here is derived from an EMBL/GenBank/DDBJ whole genome shotgun (WGS) entry which is preliminary data.</text>
</comment>
<sequence length="256" mass="26686">MVKKNRILHLSIALGLLALSGVGLYFVFISNGVSAHSKKTHTSTVTVTPIINPSIQMLSTSFSNVSLSRDGKQTTLEQISLQPAGDAQIQVSAMLDLYMGDRAGRPETSKGALGKLICSLNLDNTSLISLQREFHRLPVDRMVELTTTAPVSAGNHTLAVICKGWLGEKKSNSVIQFSSGGMSVVIASSGTSAVTPTPTDTPTPTPTPTWTTTSAPTPTPTGTVTPTPTPTGTVTPTPTPTPTVTPTATPLLTPTP</sequence>
<dbReference type="Proteomes" id="UP000597444">
    <property type="component" value="Unassembled WGS sequence"/>
</dbReference>
<feature type="region of interest" description="Disordered" evidence="1">
    <location>
        <begin position="191"/>
        <end position="256"/>
    </location>
</feature>
<accession>A0A8J3ISD1</accession>
<reference evidence="3" key="1">
    <citation type="submission" date="2020-10" db="EMBL/GenBank/DDBJ databases">
        <title>Taxonomic study of unclassified bacteria belonging to the class Ktedonobacteria.</title>
        <authorList>
            <person name="Yabe S."/>
            <person name="Wang C.M."/>
            <person name="Zheng Y."/>
            <person name="Sakai Y."/>
            <person name="Cavaletti L."/>
            <person name="Monciardini P."/>
            <person name="Donadio S."/>
        </authorList>
    </citation>
    <scope>NUCLEOTIDE SEQUENCE</scope>
    <source>
        <strain evidence="3">ID150040</strain>
    </source>
</reference>
<proteinExistence type="predicted"/>
<dbReference type="RefSeq" id="WP_220207597.1">
    <property type="nucleotide sequence ID" value="NZ_BNJK01000001.1"/>
</dbReference>
<dbReference type="PANTHER" id="PTHR15124">
    <property type="entry name" value="SELENOPROTEIN W"/>
    <property type="match status" value="1"/>
</dbReference>
<keyword evidence="4" id="KW-1185">Reference proteome</keyword>
<dbReference type="PANTHER" id="PTHR15124:SF27">
    <property type="entry name" value="MIGRATION AND INVASION ENHANCER 1"/>
    <property type="match status" value="1"/>
</dbReference>
<protein>
    <submittedName>
        <fullName evidence="3">Uncharacterized protein</fullName>
    </submittedName>
</protein>
<feature type="compositionally biased region" description="Low complexity" evidence="1">
    <location>
        <begin position="244"/>
        <end position="256"/>
    </location>
</feature>
<keyword evidence="2" id="KW-0812">Transmembrane</keyword>
<evidence type="ECO:0000313" key="3">
    <source>
        <dbReference type="EMBL" id="GHO97009.1"/>
    </source>
</evidence>